<comment type="caution">
    <text evidence="2">The sequence shown here is derived from an EMBL/GenBank/DDBJ whole genome shotgun (WGS) entry which is preliminary data.</text>
</comment>
<dbReference type="EMBL" id="JAPFFF010000004">
    <property type="protein sequence ID" value="KAK8892116.1"/>
    <property type="molecule type" value="Genomic_DNA"/>
</dbReference>
<dbReference type="Proteomes" id="UP001470230">
    <property type="component" value="Unassembled WGS sequence"/>
</dbReference>
<feature type="compositionally biased region" description="Basic and acidic residues" evidence="1">
    <location>
        <begin position="184"/>
        <end position="193"/>
    </location>
</feature>
<evidence type="ECO:0000313" key="2">
    <source>
        <dbReference type="EMBL" id="KAK8892116.1"/>
    </source>
</evidence>
<evidence type="ECO:0000313" key="3">
    <source>
        <dbReference type="Proteomes" id="UP001470230"/>
    </source>
</evidence>
<name>A0ABR2KN03_9EUKA</name>
<reference evidence="2 3" key="1">
    <citation type="submission" date="2024-04" db="EMBL/GenBank/DDBJ databases">
        <title>Tritrichomonas musculus Genome.</title>
        <authorList>
            <person name="Alves-Ferreira E."/>
            <person name="Grigg M."/>
            <person name="Lorenzi H."/>
            <person name="Galac M."/>
        </authorList>
    </citation>
    <scope>NUCLEOTIDE SEQUENCE [LARGE SCALE GENOMIC DNA]</scope>
    <source>
        <strain evidence="2 3">EAF2021</strain>
    </source>
</reference>
<feature type="region of interest" description="Disordered" evidence="1">
    <location>
        <begin position="44"/>
        <end position="90"/>
    </location>
</feature>
<feature type="compositionally biased region" description="Acidic residues" evidence="1">
    <location>
        <begin position="15"/>
        <end position="27"/>
    </location>
</feature>
<feature type="compositionally biased region" description="Low complexity" evidence="1">
    <location>
        <begin position="418"/>
        <end position="427"/>
    </location>
</feature>
<accession>A0ABR2KN03</accession>
<gene>
    <name evidence="2" type="ORF">M9Y10_029338</name>
</gene>
<protein>
    <recommendedName>
        <fullName evidence="4">Ribosome biogenesis protein NOP53</fullName>
    </recommendedName>
</protein>
<feature type="compositionally biased region" description="Basic residues" evidence="1">
    <location>
        <begin position="428"/>
        <end position="438"/>
    </location>
</feature>
<proteinExistence type="predicted"/>
<feature type="compositionally biased region" description="Basic and acidic residues" evidence="1">
    <location>
        <begin position="142"/>
        <end position="156"/>
    </location>
</feature>
<feature type="region of interest" description="Disordered" evidence="1">
    <location>
        <begin position="1"/>
        <end position="27"/>
    </location>
</feature>
<feature type="region of interest" description="Disordered" evidence="1">
    <location>
        <begin position="381"/>
        <end position="449"/>
    </location>
</feature>
<feature type="compositionally biased region" description="Basic residues" evidence="1">
    <location>
        <begin position="162"/>
        <end position="171"/>
    </location>
</feature>
<sequence length="595" mass="69873">MDDPSDSECNFIFNSDDEDEYQEDGEEETLQVFKLLNNKKVLSPYSNMQSEKDTPNDDDSQYSSIEDIPMNINQNDEENEPKKSSVCSEIQDHVSLTNDDFIQEDEYSSQDDERLPIHKLIDQVELEISKNQMEIPLEGEEECNKKDGKNENHDDNLEQNSPRKKKKKAHTNKIPPRLLVTRNELNKENEAKIKKEKPKKISKKEMKKMINRLMQAPQPKPSPEKEESPRSKTQANPQTFDRLYQMSQDKVKKCEQLRKEFEEEEINFPARKAEKSNKKSNELAEQQLTSFIESEFPKKEFLSELELDSTLRKLGILDNKELMYKNPAIKSIMESWMTENEGKTVYDAFHVKESLLSSATQKSYSKFDVYARQRMTIELSEIKQRNRREKPEPPKEEKKISKETIIRLSQARDPNPPKKQLLPSPSKLKPRPKPKPKKPIISEELPPEGISQKTHEILESCDLAHVPFEEREKINAQKRSEKIKKLDEEIHNKKLNVGPQFGQKPQWAPDIQQKLDEYRQKKLTQKPDEPSFKPNVMSFKQYQKKIRKQMMSEQTLPEGYEETVNRYRQAYQQGVQKKIENAKRDPFYELTNVPL</sequence>
<feature type="compositionally biased region" description="Basic and acidic residues" evidence="1">
    <location>
        <begin position="381"/>
        <end position="405"/>
    </location>
</feature>
<evidence type="ECO:0008006" key="4">
    <source>
        <dbReference type="Google" id="ProtNLM"/>
    </source>
</evidence>
<evidence type="ECO:0000256" key="1">
    <source>
        <dbReference type="SAM" id="MobiDB-lite"/>
    </source>
</evidence>
<organism evidence="2 3">
    <name type="scientific">Tritrichomonas musculus</name>
    <dbReference type="NCBI Taxonomy" id="1915356"/>
    <lineage>
        <taxon>Eukaryota</taxon>
        <taxon>Metamonada</taxon>
        <taxon>Parabasalia</taxon>
        <taxon>Tritrichomonadida</taxon>
        <taxon>Tritrichomonadidae</taxon>
        <taxon>Tritrichomonas</taxon>
    </lineage>
</organism>
<keyword evidence="3" id="KW-1185">Reference proteome</keyword>
<feature type="region of interest" description="Disordered" evidence="1">
    <location>
        <begin position="132"/>
        <end position="245"/>
    </location>
</feature>